<protein>
    <submittedName>
        <fullName evidence="1">Fructose transport system kinase</fullName>
    </submittedName>
</protein>
<proteinExistence type="predicted"/>
<evidence type="ECO:0000313" key="2">
    <source>
        <dbReference type="Proteomes" id="UP000254495"/>
    </source>
</evidence>
<organism evidence="1 2">
    <name type="scientific">Escherichia coli</name>
    <dbReference type="NCBI Taxonomy" id="562"/>
    <lineage>
        <taxon>Bacteria</taxon>
        <taxon>Pseudomonadati</taxon>
        <taxon>Pseudomonadota</taxon>
        <taxon>Gammaproteobacteria</taxon>
        <taxon>Enterobacterales</taxon>
        <taxon>Enterobacteriaceae</taxon>
        <taxon>Escherichia</taxon>
    </lineage>
</organism>
<reference evidence="1 2" key="1">
    <citation type="submission" date="2018-06" db="EMBL/GenBank/DDBJ databases">
        <authorList>
            <consortium name="Pathogen Informatics"/>
            <person name="Doyle S."/>
        </authorList>
    </citation>
    <scope>NUCLEOTIDE SEQUENCE [LARGE SCALE GENOMIC DNA]</scope>
    <source>
        <strain evidence="1 2">NCTC9077</strain>
    </source>
</reference>
<dbReference type="EMBL" id="UGCU01000001">
    <property type="protein sequence ID" value="STJ09548.1"/>
    <property type="molecule type" value="Genomic_DNA"/>
</dbReference>
<dbReference type="GO" id="GO:0016301">
    <property type="term" value="F:kinase activity"/>
    <property type="evidence" value="ECO:0007669"/>
    <property type="project" value="UniProtKB-KW"/>
</dbReference>
<keyword evidence="1" id="KW-0418">Kinase</keyword>
<name>A0A376VG34_ECOLX</name>
<keyword evidence="1" id="KW-0808">Transferase</keyword>
<accession>A0A376VG34</accession>
<sequence length="68" mass="7246">MGRKLAGGLSLADADAFYDRTDGPNVRRVLEESLPANLTLMMTATGEISSGGLTFLITPSSSRTTREK</sequence>
<dbReference type="Proteomes" id="UP000254495">
    <property type="component" value="Unassembled WGS sequence"/>
</dbReference>
<dbReference type="AlphaFoldDB" id="A0A376VG34"/>
<evidence type="ECO:0000313" key="1">
    <source>
        <dbReference type="EMBL" id="STJ09548.1"/>
    </source>
</evidence>
<gene>
    <name evidence="1" type="primary">frcK_2</name>
    <name evidence="1" type="ORF">NCTC9077_01174</name>
</gene>